<accession>A0A543KA06</accession>
<keyword evidence="3" id="KW-1185">Reference proteome</keyword>
<comment type="caution">
    <text evidence="2">The sequence shown here is derived from an EMBL/GenBank/DDBJ whole genome shotgun (WGS) entry which is preliminary data.</text>
</comment>
<name>A0A543KA06_9RHOB</name>
<sequence length="100" mass="10730">MPPPPDQPPPDVRLIKWLVLVLTSVMILGVIVIIGLLVTRLGMAPAPLALPDSISLPADSTAQAITLAPDWVLVLTQQNEVLLFDRATGALRHQIALPED</sequence>
<dbReference type="AlphaFoldDB" id="A0A543KA06"/>
<evidence type="ECO:0000313" key="2">
    <source>
        <dbReference type="EMBL" id="TQM91925.1"/>
    </source>
</evidence>
<feature type="transmembrane region" description="Helical" evidence="1">
    <location>
        <begin position="14"/>
        <end position="38"/>
    </location>
</feature>
<keyword evidence="1" id="KW-1133">Transmembrane helix</keyword>
<reference evidence="2 3" key="1">
    <citation type="submission" date="2019-06" db="EMBL/GenBank/DDBJ databases">
        <title>Genomic Encyclopedia of Archaeal and Bacterial Type Strains, Phase II (KMG-II): from individual species to whole genera.</title>
        <authorList>
            <person name="Goeker M."/>
        </authorList>
    </citation>
    <scope>NUCLEOTIDE SEQUENCE [LARGE SCALE GENOMIC DNA]</scope>
    <source>
        <strain evidence="2 3">DSM 18423</strain>
    </source>
</reference>
<dbReference type="Pfam" id="PF20082">
    <property type="entry name" value="DUF6476"/>
    <property type="match status" value="1"/>
</dbReference>
<dbReference type="EMBL" id="VFPT01000001">
    <property type="protein sequence ID" value="TQM91925.1"/>
    <property type="molecule type" value="Genomic_DNA"/>
</dbReference>
<proteinExistence type="predicted"/>
<organism evidence="2 3">
    <name type="scientific">Roseinatronobacter monicus</name>
    <dbReference type="NCBI Taxonomy" id="393481"/>
    <lineage>
        <taxon>Bacteria</taxon>
        <taxon>Pseudomonadati</taxon>
        <taxon>Pseudomonadota</taxon>
        <taxon>Alphaproteobacteria</taxon>
        <taxon>Rhodobacterales</taxon>
        <taxon>Paracoccaceae</taxon>
        <taxon>Roseinatronobacter</taxon>
    </lineage>
</organism>
<dbReference type="InterPro" id="IPR045519">
    <property type="entry name" value="DUF6476"/>
</dbReference>
<keyword evidence="1" id="KW-0472">Membrane</keyword>
<protein>
    <submittedName>
        <fullName evidence="2">Uncharacterized protein</fullName>
    </submittedName>
</protein>
<keyword evidence="1" id="KW-0812">Transmembrane</keyword>
<evidence type="ECO:0000313" key="3">
    <source>
        <dbReference type="Proteomes" id="UP000320582"/>
    </source>
</evidence>
<dbReference type="Proteomes" id="UP000320582">
    <property type="component" value="Unassembled WGS sequence"/>
</dbReference>
<gene>
    <name evidence="2" type="ORF">BD293_0503</name>
</gene>
<evidence type="ECO:0000256" key="1">
    <source>
        <dbReference type="SAM" id="Phobius"/>
    </source>
</evidence>